<dbReference type="Proteomes" id="UP001158576">
    <property type="component" value="Chromosome 1"/>
</dbReference>
<gene>
    <name evidence="1" type="ORF">OKIOD_LOCUS12191</name>
</gene>
<accession>A0ABN7SVT0</accession>
<dbReference type="EMBL" id="OU015566">
    <property type="protein sequence ID" value="CAG5107646.1"/>
    <property type="molecule type" value="Genomic_DNA"/>
</dbReference>
<reference evidence="1 2" key="1">
    <citation type="submission" date="2021-04" db="EMBL/GenBank/DDBJ databases">
        <authorList>
            <person name="Bliznina A."/>
        </authorList>
    </citation>
    <scope>NUCLEOTIDE SEQUENCE [LARGE SCALE GENOMIC DNA]</scope>
</reference>
<name>A0ABN7SVT0_OIKDI</name>
<proteinExistence type="predicted"/>
<keyword evidence="2" id="KW-1185">Reference proteome</keyword>
<organism evidence="1 2">
    <name type="scientific">Oikopleura dioica</name>
    <name type="common">Tunicate</name>
    <dbReference type="NCBI Taxonomy" id="34765"/>
    <lineage>
        <taxon>Eukaryota</taxon>
        <taxon>Metazoa</taxon>
        <taxon>Chordata</taxon>
        <taxon>Tunicata</taxon>
        <taxon>Appendicularia</taxon>
        <taxon>Copelata</taxon>
        <taxon>Oikopleuridae</taxon>
        <taxon>Oikopleura</taxon>
    </lineage>
</organism>
<evidence type="ECO:0000313" key="1">
    <source>
        <dbReference type="EMBL" id="CAG5107646.1"/>
    </source>
</evidence>
<protein>
    <submittedName>
        <fullName evidence="1">Oidioi.mRNA.OKI2018_I69.chr1.g3426.t1.cds</fullName>
    </submittedName>
</protein>
<sequence>MKSSLNEEKALSTFSEDDKNQLLAILDDSAHHKTLRSELMMNVIPTKMNANEDQIQAALVHHVMQRLSRPTLLQREGIHLLGSLKPILDRIGQVQPVLEIYSHPTEYDKYSANLRSLGIIGDFLTAIDQRKTLVCPVNTGLADMKHAMCLYGFDEEDSTFIFKNSSSENTTIKVPLSSSQPKLGYHISFVRIAN</sequence>
<evidence type="ECO:0000313" key="2">
    <source>
        <dbReference type="Proteomes" id="UP001158576"/>
    </source>
</evidence>